<sequence>MPVVIAPNTRFRERWFGSDRVPDDALSSPFPPGNGPLGGPCCMGPLSHDQSSTGWICERVVVVADGNEACILKFAKRLAGIGGAHRPKQVRSLLALALSHADLCNAKSLPKDDAKMESDVSTLTSASWVSTGIAPHWESSNRGLSAPVEEGIPMRLPGMTDDTVWELLEKCWSIGTPRERPPIIDIWVHDGRYSTSMRVVILGLPVFGIG</sequence>
<reference evidence="1" key="1">
    <citation type="journal article" date="2020" name="Nat. Commun.">
        <title>Large-scale genome sequencing of mycorrhizal fungi provides insights into the early evolution of symbiotic traits.</title>
        <authorList>
            <person name="Miyauchi S."/>
            <person name="Kiss E."/>
            <person name="Kuo A."/>
            <person name="Drula E."/>
            <person name="Kohler A."/>
            <person name="Sanchez-Garcia M."/>
            <person name="Morin E."/>
            <person name="Andreopoulos B."/>
            <person name="Barry K.W."/>
            <person name="Bonito G."/>
            <person name="Buee M."/>
            <person name="Carver A."/>
            <person name="Chen C."/>
            <person name="Cichocki N."/>
            <person name="Clum A."/>
            <person name="Culley D."/>
            <person name="Crous P.W."/>
            <person name="Fauchery L."/>
            <person name="Girlanda M."/>
            <person name="Hayes R.D."/>
            <person name="Keri Z."/>
            <person name="LaButti K."/>
            <person name="Lipzen A."/>
            <person name="Lombard V."/>
            <person name="Magnuson J."/>
            <person name="Maillard F."/>
            <person name="Murat C."/>
            <person name="Nolan M."/>
            <person name="Ohm R.A."/>
            <person name="Pangilinan J."/>
            <person name="Pereira M.F."/>
            <person name="Perotto S."/>
            <person name="Peter M."/>
            <person name="Pfister S."/>
            <person name="Riley R."/>
            <person name="Sitrit Y."/>
            <person name="Stielow J.B."/>
            <person name="Szollosi G."/>
            <person name="Zifcakova L."/>
            <person name="Stursova M."/>
            <person name="Spatafora J.W."/>
            <person name="Tedersoo L."/>
            <person name="Vaario L.M."/>
            <person name="Yamada A."/>
            <person name="Yan M."/>
            <person name="Wang P."/>
            <person name="Xu J."/>
            <person name="Bruns T."/>
            <person name="Baldrian P."/>
            <person name="Vilgalys R."/>
            <person name="Dunand C."/>
            <person name="Henrissat B."/>
            <person name="Grigoriev I.V."/>
            <person name="Hibbett D."/>
            <person name="Nagy L.G."/>
            <person name="Martin F.M."/>
        </authorList>
    </citation>
    <scope>NUCLEOTIDE SEQUENCE</scope>
    <source>
        <strain evidence="1">UH-Tt-Lm1</strain>
    </source>
</reference>
<comment type="caution">
    <text evidence="1">The sequence shown here is derived from an EMBL/GenBank/DDBJ whole genome shotgun (WGS) entry which is preliminary data.</text>
</comment>
<evidence type="ECO:0000313" key="1">
    <source>
        <dbReference type="EMBL" id="KAF9785459.1"/>
    </source>
</evidence>
<protein>
    <submittedName>
        <fullName evidence="1">Uncharacterized protein</fullName>
    </submittedName>
</protein>
<dbReference type="AlphaFoldDB" id="A0A9P6L7D2"/>
<dbReference type="Proteomes" id="UP000736335">
    <property type="component" value="Unassembled WGS sequence"/>
</dbReference>
<accession>A0A9P6L7D2</accession>
<keyword evidence="2" id="KW-1185">Reference proteome</keyword>
<reference evidence="1" key="2">
    <citation type="submission" date="2020-11" db="EMBL/GenBank/DDBJ databases">
        <authorList>
            <consortium name="DOE Joint Genome Institute"/>
            <person name="Kuo A."/>
            <person name="Miyauchi S."/>
            <person name="Kiss E."/>
            <person name="Drula E."/>
            <person name="Kohler A."/>
            <person name="Sanchez-Garcia M."/>
            <person name="Andreopoulos B."/>
            <person name="Barry K.W."/>
            <person name="Bonito G."/>
            <person name="Buee M."/>
            <person name="Carver A."/>
            <person name="Chen C."/>
            <person name="Cichocki N."/>
            <person name="Clum A."/>
            <person name="Culley D."/>
            <person name="Crous P.W."/>
            <person name="Fauchery L."/>
            <person name="Girlanda M."/>
            <person name="Hayes R."/>
            <person name="Keri Z."/>
            <person name="Labutti K."/>
            <person name="Lipzen A."/>
            <person name="Lombard V."/>
            <person name="Magnuson J."/>
            <person name="Maillard F."/>
            <person name="Morin E."/>
            <person name="Murat C."/>
            <person name="Nolan M."/>
            <person name="Ohm R."/>
            <person name="Pangilinan J."/>
            <person name="Pereira M."/>
            <person name="Perotto S."/>
            <person name="Peter M."/>
            <person name="Riley R."/>
            <person name="Sitrit Y."/>
            <person name="Stielow B."/>
            <person name="Szollosi G."/>
            <person name="Zifcakova L."/>
            <person name="Stursova M."/>
            <person name="Spatafora J.W."/>
            <person name="Tedersoo L."/>
            <person name="Vaario L.-M."/>
            <person name="Yamada A."/>
            <person name="Yan M."/>
            <person name="Wang P."/>
            <person name="Xu J."/>
            <person name="Bruns T."/>
            <person name="Baldrian P."/>
            <person name="Vilgalys R."/>
            <person name="Henrissat B."/>
            <person name="Grigoriev I.V."/>
            <person name="Hibbett D."/>
            <person name="Nagy L.G."/>
            <person name="Martin F.M."/>
        </authorList>
    </citation>
    <scope>NUCLEOTIDE SEQUENCE</scope>
    <source>
        <strain evidence="1">UH-Tt-Lm1</strain>
    </source>
</reference>
<organism evidence="1 2">
    <name type="scientific">Thelephora terrestris</name>
    <dbReference type="NCBI Taxonomy" id="56493"/>
    <lineage>
        <taxon>Eukaryota</taxon>
        <taxon>Fungi</taxon>
        <taxon>Dikarya</taxon>
        <taxon>Basidiomycota</taxon>
        <taxon>Agaricomycotina</taxon>
        <taxon>Agaricomycetes</taxon>
        <taxon>Thelephorales</taxon>
        <taxon>Thelephoraceae</taxon>
        <taxon>Thelephora</taxon>
    </lineage>
</organism>
<name>A0A9P6L7D2_9AGAM</name>
<proteinExistence type="predicted"/>
<gene>
    <name evidence="1" type="ORF">BJ322DRAFT_1020983</name>
</gene>
<dbReference type="EMBL" id="WIUZ02000007">
    <property type="protein sequence ID" value="KAF9785459.1"/>
    <property type="molecule type" value="Genomic_DNA"/>
</dbReference>
<evidence type="ECO:0000313" key="2">
    <source>
        <dbReference type="Proteomes" id="UP000736335"/>
    </source>
</evidence>